<proteinExistence type="predicted"/>
<protein>
    <recommendedName>
        <fullName evidence="4">DUF1643 domain-containing protein</fullName>
    </recommendedName>
</protein>
<gene>
    <name evidence="2" type="ordered locus">Halxa_0268</name>
</gene>
<evidence type="ECO:0000256" key="1">
    <source>
        <dbReference type="SAM" id="MobiDB-lite"/>
    </source>
</evidence>
<dbReference type="Pfam" id="PF07799">
    <property type="entry name" value="DUF1643"/>
    <property type="match status" value="1"/>
</dbReference>
<evidence type="ECO:0000313" key="3">
    <source>
        <dbReference type="Proteomes" id="UP000006794"/>
    </source>
</evidence>
<dbReference type="EMBL" id="CP002842">
    <property type="protein sequence ID" value="AEH39508.1"/>
    <property type="molecule type" value="Genomic_DNA"/>
</dbReference>
<reference evidence="3" key="1">
    <citation type="journal article" date="2012" name="Stand. Genomic Sci.">
        <title>Complete genome sequence of Halopiger xanaduensis type strain (SH-6(T)).</title>
        <authorList>
            <person name="Anderson I."/>
            <person name="Tindall B.J."/>
            <person name="Rohde M."/>
            <person name="Lucas S."/>
            <person name="Han J."/>
            <person name="Lapidus A."/>
            <person name="Cheng J.F."/>
            <person name="Goodwin L."/>
            <person name="Pitluck S."/>
            <person name="Peters L."/>
            <person name="Pati A."/>
            <person name="Mikhailova N."/>
            <person name="Pagani I."/>
            <person name="Teshima H."/>
            <person name="Han C."/>
            <person name="Tapia R."/>
            <person name="Land M."/>
            <person name="Woyke T."/>
            <person name="Klenk H.P."/>
            <person name="Kyrpides N."/>
            <person name="Ivanova N."/>
        </authorList>
    </citation>
    <scope>NUCLEOTIDE SEQUENCE [LARGE SCALE GENOMIC DNA]</scope>
    <source>
        <strain evidence="3">DSM 18323 / JCM 14033 / SH-6</strain>
        <plasmid evidence="3">Plasmid pHALXA03</plasmid>
    </source>
</reference>
<dbReference type="Proteomes" id="UP000006794">
    <property type="component" value="Plasmid pHALXA03"/>
</dbReference>
<name>F8DER8_HALXS</name>
<accession>F8DER8</accession>
<dbReference type="InterPro" id="IPR012441">
    <property type="entry name" value="DUF1643"/>
</dbReference>
<evidence type="ECO:0008006" key="4">
    <source>
        <dbReference type="Google" id="ProtNLM"/>
    </source>
</evidence>
<sequence length="173" mass="19160">MSDTPLRDNRRDAVLSDCGEYRYRLSRTWNASKPTVAFVMLNPSTADDVDDDPTIRRCRGFAEDWGYGSIVVANLFAMRSSEPEALHDHPDPVGPENDDHLRAVCEEAEQVVAAWGAKGSFKDRALEVAALLEDELYALETTKAGHPSHPLYLPSGLEPEPWDSSVLEDGDSE</sequence>
<evidence type="ECO:0000313" key="2">
    <source>
        <dbReference type="EMBL" id="AEH39508.1"/>
    </source>
</evidence>
<dbReference type="OrthoDB" id="286501at2157"/>
<feature type="region of interest" description="Disordered" evidence="1">
    <location>
        <begin position="145"/>
        <end position="173"/>
    </location>
</feature>
<dbReference type="KEGG" id="hxa:Halxa_0268"/>
<keyword evidence="2" id="KW-0614">Plasmid</keyword>
<organism evidence="2 3">
    <name type="scientific">Halopiger xanaduensis (strain DSM 18323 / JCM 14033 / SH-6)</name>
    <dbReference type="NCBI Taxonomy" id="797210"/>
    <lineage>
        <taxon>Archaea</taxon>
        <taxon>Methanobacteriati</taxon>
        <taxon>Methanobacteriota</taxon>
        <taxon>Stenosarchaea group</taxon>
        <taxon>Halobacteria</taxon>
        <taxon>Halobacteriales</taxon>
        <taxon>Natrialbaceae</taxon>
        <taxon>Halopiger</taxon>
    </lineage>
</organism>
<dbReference type="GeneID" id="10795622"/>
<keyword evidence="3" id="KW-1185">Reference proteome</keyword>
<geneLocation type="plasmid" evidence="2 3">
    <name>pHALXA03</name>
</geneLocation>
<dbReference type="HOGENOM" id="CLU_097481_0_1_2"/>
<dbReference type="AlphaFoldDB" id="F8DER8"/>
<dbReference type="RefSeq" id="WP_013876046.1">
    <property type="nucleotide sequence ID" value="NC_015659.1"/>
</dbReference>